<proteinExistence type="predicted"/>
<keyword evidence="3" id="KW-1185">Reference proteome</keyword>
<evidence type="ECO:0000256" key="1">
    <source>
        <dbReference type="SAM" id="MobiDB-lite"/>
    </source>
</evidence>
<protein>
    <submittedName>
        <fullName evidence="2">Nonstructural protein 7</fullName>
    </submittedName>
</protein>
<gene>
    <name evidence="2" type="primary">NS7</name>
</gene>
<dbReference type="GeneID" id="80510859"/>
<dbReference type="Proteomes" id="UP000831996">
    <property type="component" value="Segment"/>
</dbReference>
<dbReference type="EMBL" id="MK720944">
    <property type="protein sequence ID" value="QCX35165.1"/>
    <property type="molecule type" value="Genomic_RNA"/>
</dbReference>
<feature type="compositionally biased region" description="Polar residues" evidence="1">
    <location>
        <begin position="91"/>
        <end position="106"/>
    </location>
</feature>
<evidence type="ECO:0000313" key="2">
    <source>
        <dbReference type="EMBL" id="QCX35165.1"/>
    </source>
</evidence>
<dbReference type="KEGG" id="vg:80510859"/>
<accession>A0AAE6F8T5</accession>
<reference evidence="2 3" key="1">
    <citation type="journal article" date="2019" name="Viruses">
        <title>Novel Bat Alphacoronaviruses in Southern China Support Chinese Horseshoe Bats as an Important Reservoir for Potential Novel Coronaviruses.</title>
        <authorList>
            <person name="Lau S.K.P."/>
            <person name="Wong A.C.P."/>
            <person name="Zhang L."/>
            <person name="Luk H.K.H."/>
            <person name="Kwok J.S.L."/>
            <person name="Ahmed S.S."/>
            <person name="Cai J.P."/>
            <person name="Zhao P.S.H."/>
            <person name="Teng J.L.L."/>
            <person name="Tsui S.K.W."/>
            <person name="Yuen K.Y."/>
            <person name="Woo P.C.Y."/>
        </authorList>
    </citation>
    <scope>NUCLEOTIDE SEQUENCE [LARGE SCALE GENOMIC DNA]</scope>
    <source>
        <strain evidence="2 3">GZ151867</strain>
    </source>
</reference>
<evidence type="ECO:0000313" key="3">
    <source>
        <dbReference type="Proteomes" id="UP000831996"/>
    </source>
</evidence>
<feature type="region of interest" description="Disordered" evidence="1">
    <location>
        <begin position="87"/>
        <end position="119"/>
    </location>
</feature>
<sequence length="119" mass="13471">MKLFLLLLILAISVDSLPVPKLNILLKETHCEFSGARVFGNRQMLRYRCFEDAKYATKGVYLNIYRKLTLPNGDVIYRPGHGDIYEPITPTADSSTPKQNKANAETTGYRRDAPYTTTV</sequence>
<name>A0AAE6F8T5_9ALPC</name>
<dbReference type="RefSeq" id="YP_010037565.1">
    <property type="nucleotide sequence ID" value="NC_054015.1"/>
</dbReference>
<organism evidence="2 3">
    <name type="scientific">Tylonycteris bat coronavirus HKU33</name>
    <dbReference type="NCBI Taxonomy" id="2586420"/>
    <lineage>
        <taxon>Viruses</taxon>
        <taxon>Riboviria</taxon>
        <taxon>Orthornavirae</taxon>
        <taxon>Pisuviricota</taxon>
        <taxon>Pisoniviricetes</taxon>
        <taxon>Nidovirales</taxon>
        <taxon>Cornidovirineae</taxon>
        <taxon>Coronaviridae</taxon>
        <taxon>Orthocoronavirinae</taxon>
        <taxon>Alphacoronavirus</taxon>
        <taxon>Nyctacovirus</taxon>
        <taxon>Alphacoronavirus tylonycteridis</taxon>
        <taxon>Alphacoronavirus HKU33</taxon>
    </lineage>
</organism>